<sequence length="44" mass="5095">MIPTGFRDRKTTWRRQLREGLWSYGILLTDQMHSGAEGDIQGTD</sequence>
<proteinExistence type="predicted"/>
<gene>
    <name evidence="1" type="ORF">SLEP1_g24034</name>
</gene>
<evidence type="ECO:0000313" key="2">
    <source>
        <dbReference type="Proteomes" id="UP001054252"/>
    </source>
</evidence>
<organism evidence="1 2">
    <name type="scientific">Rubroshorea leprosula</name>
    <dbReference type="NCBI Taxonomy" id="152421"/>
    <lineage>
        <taxon>Eukaryota</taxon>
        <taxon>Viridiplantae</taxon>
        <taxon>Streptophyta</taxon>
        <taxon>Embryophyta</taxon>
        <taxon>Tracheophyta</taxon>
        <taxon>Spermatophyta</taxon>
        <taxon>Magnoliopsida</taxon>
        <taxon>eudicotyledons</taxon>
        <taxon>Gunneridae</taxon>
        <taxon>Pentapetalae</taxon>
        <taxon>rosids</taxon>
        <taxon>malvids</taxon>
        <taxon>Malvales</taxon>
        <taxon>Dipterocarpaceae</taxon>
        <taxon>Rubroshorea</taxon>
    </lineage>
</organism>
<dbReference type="EMBL" id="BPVZ01000037">
    <property type="protein sequence ID" value="GKV12951.1"/>
    <property type="molecule type" value="Genomic_DNA"/>
</dbReference>
<comment type="caution">
    <text evidence="1">The sequence shown here is derived from an EMBL/GenBank/DDBJ whole genome shotgun (WGS) entry which is preliminary data.</text>
</comment>
<protein>
    <submittedName>
        <fullName evidence="1">Uncharacterized protein</fullName>
    </submittedName>
</protein>
<evidence type="ECO:0000313" key="1">
    <source>
        <dbReference type="EMBL" id="GKV12951.1"/>
    </source>
</evidence>
<reference evidence="1 2" key="1">
    <citation type="journal article" date="2021" name="Commun. Biol.">
        <title>The genome of Shorea leprosula (Dipterocarpaceae) highlights the ecological relevance of drought in aseasonal tropical rainforests.</title>
        <authorList>
            <person name="Ng K.K.S."/>
            <person name="Kobayashi M.J."/>
            <person name="Fawcett J.A."/>
            <person name="Hatakeyama M."/>
            <person name="Paape T."/>
            <person name="Ng C.H."/>
            <person name="Ang C.C."/>
            <person name="Tnah L.H."/>
            <person name="Lee C.T."/>
            <person name="Nishiyama T."/>
            <person name="Sese J."/>
            <person name="O'Brien M.J."/>
            <person name="Copetti D."/>
            <person name="Mohd Noor M.I."/>
            <person name="Ong R.C."/>
            <person name="Putra M."/>
            <person name="Sireger I.Z."/>
            <person name="Indrioko S."/>
            <person name="Kosugi Y."/>
            <person name="Izuno A."/>
            <person name="Isagi Y."/>
            <person name="Lee S.L."/>
            <person name="Shimizu K.K."/>
        </authorList>
    </citation>
    <scope>NUCLEOTIDE SEQUENCE [LARGE SCALE GENOMIC DNA]</scope>
    <source>
        <strain evidence="1">214</strain>
    </source>
</reference>
<dbReference type="Proteomes" id="UP001054252">
    <property type="component" value="Unassembled WGS sequence"/>
</dbReference>
<keyword evidence="2" id="KW-1185">Reference proteome</keyword>
<name>A0AAV5JJJ1_9ROSI</name>
<dbReference type="AlphaFoldDB" id="A0AAV5JJJ1"/>
<accession>A0AAV5JJJ1</accession>